<comment type="caution">
    <text evidence="1">The sequence shown here is derived from an EMBL/GenBank/DDBJ whole genome shotgun (WGS) entry which is preliminary data.</text>
</comment>
<evidence type="ECO:0000313" key="1">
    <source>
        <dbReference type="EMBL" id="KAL3599127.1"/>
    </source>
</evidence>
<accession>A0ACC4CNS0</accession>
<organism evidence="1 2">
    <name type="scientific">Populus alba</name>
    <name type="common">White poplar</name>
    <dbReference type="NCBI Taxonomy" id="43335"/>
    <lineage>
        <taxon>Eukaryota</taxon>
        <taxon>Viridiplantae</taxon>
        <taxon>Streptophyta</taxon>
        <taxon>Embryophyta</taxon>
        <taxon>Tracheophyta</taxon>
        <taxon>Spermatophyta</taxon>
        <taxon>Magnoliopsida</taxon>
        <taxon>eudicotyledons</taxon>
        <taxon>Gunneridae</taxon>
        <taxon>Pentapetalae</taxon>
        <taxon>rosids</taxon>
        <taxon>fabids</taxon>
        <taxon>Malpighiales</taxon>
        <taxon>Salicaceae</taxon>
        <taxon>Saliceae</taxon>
        <taxon>Populus</taxon>
    </lineage>
</organism>
<proteinExistence type="predicted"/>
<evidence type="ECO:0000313" key="2">
    <source>
        <dbReference type="Proteomes" id="UP000309997"/>
    </source>
</evidence>
<sequence length="72" mass="7931">MDKLVKLSVAKVDIMIVALQKGSIDFVGADPLMNKTRDISVIGGTGDFFMTRGIATLMADAFQGEFYFRLRV</sequence>
<gene>
    <name evidence="1" type="ORF">D5086_007045</name>
</gene>
<keyword evidence="2" id="KW-1185">Reference proteome</keyword>
<name>A0ACC4CNS0_POPAL</name>
<dbReference type="EMBL" id="RCHU02000003">
    <property type="protein sequence ID" value="KAL3599127.1"/>
    <property type="molecule type" value="Genomic_DNA"/>
</dbReference>
<reference evidence="1 2" key="1">
    <citation type="journal article" date="2024" name="Plant Biotechnol. J.">
        <title>Genome and CRISPR/Cas9 system of a widespread forest tree (Populus alba) in the world.</title>
        <authorList>
            <person name="Liu Y.J."/>
            <person name="Jiang P.F."/>
            <person name="Han X.M."/>
            <person name="Li X.Y."/>
            <person name="Wang H.M."/>
            <person name="Wang Y.J."/>
            <person name="Wang X.X."/>
            <person name="Zeng Q.Y."/>
        </authorList>
    </citation>
    <scope>NUCLEOTIDE SEQUENCE [LARGE SCALE GENOMIC DNA]</scope>
    <source>
        <strain evidence="2">cv. PAL-ZL1</strain>
    </source>
</reference>
<dbReference type="Proteomes" id="UP000309997">
    <property type="component" value="Unassembled WGS sequence"/>
</dbReference>
<protein>
    <submittedName>
        <fullName evidence="1">Uncharacterized protein</fullName>
    </submittedName>
</protein>